<name>A0A1C3H6B0_9GAMM</name>
<keyword evidence="1" id="KW-0472">Membrane</keyword>
<reference evidence="3" key="1">
    <citation type="submission" date="2016-04" db="EMBL/GenBank/DDBJ databases">
        <authorList>
            <person name="Tagini F."/>
        </authorList>
    </citation>
    <scope>NUCLEOTIDE SEQUENCE [LARGE SCALE GENOMIC DNA]</scope>
    <source>
        <strain evidence="3">CHUV0807</strain>
    </source>
</reference>
<dbReference type="EMBL" id="FKLO01000072">
    <property type="protein sequence ID" value="SAM69803.1"/>
    <property type="molecule type" value="Genomic_DNA"/>
</dbReference>
<evidence type="ECO:0000313" key="2">
    <source>
        <dbReference type="EMBL" id="SAM69803.1"/>
    </source>
</evidence>
<accession>A0A1C3H6B0</accession>
<feature type="transmembrane region" description="Helical" evidence="1">
    <location>
        <begin position="20"/>
        <end position="37"/>
    </location>
</feature>
<keyword evidence="1" id="KW-1133">Transmembrane helix</keyword>
<protein>
    <submittedName>
        <fullName evidence="2">Uncharacterized protein</fullName>
    </submittedName>
</protein>
<keyword evidence="1" id="KW-0812">Transmembrane</keyword>
<gene>
    <name evidence="2" type="ORF">CHUV0807_2105</name>
</gene>
<proteinExistence type="predicted"/>
<dbReference type="Proteomes" id="UP000190837">
    <property type="component" value="Unassembled WGS sequence"/>
</dbReference>
<organism evidence="2 3">
    <name type="scientific">Cardiobacterium hominis</name>
    <dbReference type="NCBI Taxonomy" id="2718"/>
    <lineage>
        <taxon>Bacteria</taxon>
        <taxon>Pseudomonadati</taxon>
        <taxon>Pseudomonadota</taxon>
        <taxon>Gammaproteobacteria</taxon>
        <taxon>Cardiobacteriales</taxon>
        <taxon>Cardiobacteriaceae</taxon>
        <taxon>Cardiobacterium</taxon>
    </lineage>
</organism>
<sequence length="41" mass="4690">MYFSSFLRGIGFLYAPLKRCLSFVLDVVATLLFVVFQDAKL</sequence>
<evidence type="ECO:0000256" key="1">
    <source>
        <dbReference type="SAM" id="Phobius"/>
    </source>
</evidence>
<dbReference type="AlphaFoldDB" id="A0A1C3H6B0"/>
<evidence type="ECO:0000313" key="3">
    <source>
        <dbReference type="Proteomes" id="UP000190837"/>
    </source>
</evidence>